<proteinExistence type="predicted"/>
<sequence length="132" mass="15701">MSTRLLSCFTIVATVAALKVNHLRRGTIWTWKNRFVERDKENHQRNAHRGRQKRDSEKSMIEIRICYIKNITTGPSYRDDKDLRLDVCRSLLDQEMCDRSMPINHGHYPLVRPSERLVIRVNGNQREFVKHK</sequence>
<dbReference type="Proteomes" id="UP000095283">
    <property type="component" value="Unplaced"/>
</dbReference>
<evidence type="ECO:0000313" key="2">
    <source>
        <dbReference type="Proteomes" id="UP000095283"/>
    </source>
</evidence>
<organism evidence="2 3">
    <name type="scientific">Heterorhabditis bacteriophora</name>
    <name type="common">Entomopathogenic nematode worm</name>
    <dbReference type="NCBI Taxonomy" id="37862"/>
    <lineage>
        <taxon>Eukaryota</taxon>
        <taxon>Metazoa</taxon>
        <taxon>Ecdysozoa</taxon>
        <taxon>Nematoda</taxon>
        <taxon>Chromadorea</taxon>
        <taxon>Rhabditida</taxon>
        <taxon>Rhabditina</taxon>
        <taxon>Rhabditomorpha</taxon>
        <taxon>Strongyloidea</taxon>
        <taxon>Heterorhabditidae</taxon>
        <taxon>Heterorhabditis</taxon>
    </lineage>
</organism>
<evidence type="ECO:0000256" key="1">
    <source>
        <dbReference type="SAM" id="SignalP"/>
    </source>
</evidence>
<reference evidence="3" key="1">
    <citation type="submission" date="2016-11" db="UniProtKB">
        <authorList>
            <consortium name="WormBaseParasite"/>
        </authorList>
    </citation>
    <scope>IDENTIFICATION</scope>
</reference>
<name>A0A1I7WX12_HETBA</name>
<dbReference type="WBParaSite" id="Hba_09701">
    <property type="protein sequence ID" value="Hba_09701"/>
    <property type="gene ID" value="Hba_09701"/>
</dbReference>
<accession>A0A1I7WX12</accession>
<dbReference type="AlphaFoldDB" id="A0A1I7WX12"/>
<feature type="chain" id="PRO_5009310852" evidence="1">
    <location>
        <begin position="18"/>
        <end position="132"/>
    </location>
</feature>
<keyword evidence="2" id="KW-1185">Reference proteome</keyword>
<evidence type="ECO:0000313" key="3">
    <source>
        <dbReference type="WBParaSite" id="Hba_09701"/>
    </source>
</evidence>
<keyword evidence="1" id="KW-0732">Signal</keyword>
<protein>
    <submittedName>
        <fullName evidence="3">Secreted protein</fullName>
    </submittedName>
</protein>
<feature type="signal peptide" evidence="1">
    <location>
        <begin position="1"/>
        <end position="17"/>
    </location>
</feature>